<protein>
    <submittedName>
        <fullName evidence="3">Gfo/Idh/MocA family oxidoreductase</fullName>
    </submittedName>
</protein>
<dbReference type="PANTHER" id="PTHR43593:SF1">
    <property type="entry name" value="INOSITOL 2-DEHYDROGENASE"/>
    <property type="match status" value="1"/>
</dbReference>
<dbReference type="EMBL" id="VHLH01000015">
    <property type="protein sequence ID" value="TPW28370.1"/>
    <property type="molecule type" value="Genomic_DNA"/>
</dbReference>
<dbReference type="GO" id="GO:0000166">
    <property type="term" value="F:nucleotide binding"/>
    <property type="evidence" value="ECO:0007669"/>
    <property type="project" value="InterPro"/>
</dbReference>
<dbReference type="Pfam" id="PF02894">
    <property type="entry name" value="GFO_IDH_MocA_C"/>
    <property type="match status" value="1"/>
</dbReference>
<dbReference type="SUPFAM" id="SSF55347">
    <property type="entry name" value="Glyceraldehyde-3-phosphate dehydrogenase-like, C-terminal domain"/>
    <property type="match status" value="1"/>
</dbReference>
<feature type="domain" description="Gfo/Idh/MocA-like oxidoreductase C-terminal" evidence="2">
    <location>
        <begin position="142"/>
        <end position="361"/>
    </location>
</feature>
<dbReference type="AlphaFoldDB" id="A0A506U3F7"/>
<comment type="caution">
    <text evidence="3">The sequence shown here is derived from an EMBL/GenBank/DDBJ whole genome shotgun (WGS) entry which is preliminary data.</text>
</comment>
<dbReference type="InterPro" id="IPR004104">
    <property type="entry name" value="Gfo/Idh/MocA-like_OxRdtase_C"/>
</dbReference>
<evidence type="ECO:0000259" key="1">
    <source>
        <dbReference type="Pfam" id="PF01408"/>
    </source>
</evidence>
<dbReference type="OrthoDB" id="9815825at2"/>
<feature type="domain" description="Gfo/Idh/MocA-like oxidoreductase N-terminal" evidence="1">
    <location>
        <begin position="6"/>
        <end position="127"/>
    </location>
</feature>
<dbReference type="Pfam" id="PF01408">
    <property type="entry name" value="GFO_IDH_MocA"/>
    <property type="match status" value="1"/>
</dbReference>
<dbReference type="InterPro" id="IPR000683">
    <property type="entry name" value="Gfo/Idh/MocA-like_OxRdtase_N"/>
</dbReference>
<evidence type="ECO:0000259" key="2">
    <source>
        <dbReference type="Pfam" id="PF02894"/>
    </source>
</evidence>
<dbReference type="RefSeq" id="WP_141166801.1">
    <property type="nucleotide sequence ID" value="NZ_VHLH01000015.1"/>
</dbReference>
<gene>
    <name evidence="3" type="ORF">FJU11_09465</name>
</gene>
<dbReference type="SUPFAM" id="SSF51735">
    <property type="entry name" value="NAD(P)-binding Rossmann-fold domains"/>
    <property type="match status" value="1"/>
</dbReference>
<accession>A0A506U3F7</accession>
<dbReference type="PANTHER" id="PTHR43593">
    <property type="match status" value="1"/>
</dbReference>
<name>A0A506U3F7_9HYPH</name>
<evidence type="ECO:0000313" key="3">
    <source>
        <dbReference type="EMBL" id="TPW28370.1"/>
    </source>
</evidence>
<dbReference type="Proteomes" id="UP000320314">
    <property type="component" value="Unassembled WGS sequence"/>
</dbReference>
<dbReference type="InterPro" id="IPR050424">
    <property type="entry name" value="Gfo-Idh-MocA_inositol_DH"/>
</dbReference>
<dbReference type="Gene3D" id="3.30.360.10">
    <property type="entry name" value="Dihydrodipicolinate Reductase, domain 2"/>
    <property type="match status" value="1"/>
</dbReference>
<proteinExistence type="predicted"/>
<evidence type="ECO:0000313" key="4">
    <source>
        <dbReference type="Proteomes" id="UP000320314"/>
    </source>
</evidence>
<dbReference type="Gene3D" id="3.40.50.720">
    <property type="entry name" value="NAD(P)-binding Rossmann-like Domain"/>
    <property type="match status" value="1"/>
</dbReference>
<keyword evidence="4" id="KW-1185">Reference proteome</keyword>
<reference evidence="3 4" key="1">
    <citation type="submission" date="2019-06" db="EMBL/GenBank/DDBJ databases">
        <authorList>
            <person name="Li M."/>
        </authorList>
    </citation>
    <scope>NUCLEOTIDE SEQUENCE [LARGE SCALE GENOMIC DNA]</scope>
    <source>
        <strain evidence="3 4">BGMRC6574</strain>
    </source>
</reference>
<dbReference type="InterPro" id="IPR036291">
    <property type="entry name" value="NAD(P)-bd_dom_sf"/>
</dbReference>
<organism evidence="3 4">
    <name type="scientific">Pararhizobium mangrovi</name>
    <dbReference type="NCBI Taxonomy" id="2590452"/>
    <lineage>
        <taxon>Bacteria</taxon>
        <taxon>Pseudomonadati</taxon>
        <taxon>Pseudomonadota</taxon>
        <taxon>Alphaproteobacteria</taxon>
        <taxon>Hyphomicrobiales</taxon>
        <taxon>Rhizobiaceae</taxon>
        <taxon>Rhizobium/Agrobacterium group</taxon>
        <taxon>Pararhizobium</taxon>
    </lineage>
</organism>
<sequence>MPENVVRYGFVGTGMMGREHMRNVDLVDGSKIAAVFDRDEGSRREASTFAADDSVFFDDLKGLLASNSVDALVIATPNDTHGAVMAEIFESGVELPILLEKPVCTDIEQVRWLSEAARQYRAPIWVGMEYRYMPPVTELIQRVHAGECGDTRMIAMREHRNPFLRKVENWNRYAERTGGTLVEKCCHFFDLMRFIAQDEPVRVFASGDADVNHRDERLENGRRPEIIDNAFVVVDFASGLRASLDLCMFAEGAHWQEEIAVTGTKARLECFVPGHRNHDVDAEIEFSPRATDRPVERHAVEVPPDVLRAGGHHGSTYFEHQKFRKVVLGEGSVEVTLEDGLKAVAIGLAAERSAREKRVVSIDGLDFD</sequence>